<feature type="non-terminal residue" evidence="3">
    <location>
        <position position="1"/>
    </location>
</feature>
<feature type="region of interest" description="Disordered" evidence="1">
    <location>
        <begin position="173"/>
        <end position="194"/>
    </location>
</feature>
<dbReference type="GO" id="GO:0003824">
    <property type="term" value="F:catalytic activity"/>
    <property type="evidence" value="ECO:0007669"/>
    <property type="project" value="InterPro"/>
</dbReference>
<evidence type="ECO:0000259" key="2">
    <source>
        <dbReference type="Pfam" id="PF03372"/>
    </source>
</evidence>
<dbReference type="InterPro" id="IPR005135">
    <property type="entry name" value="Endo/exonuclease/phosphatase"/>
</dbReference>
<dbReference type="Pfam" id="PF03372">
    <property type="entry name" value="Exo_endo_phos"/>
    <property type="match status" value="1"/>
</dbReference>
<dbReference type="AlphaFoldDB" id="A0A382Y7A9"/>
<evidence type="ECO:0000313" key="3">
    <source>
        <dbReference type="EMBL" id="SVD79217.1"/>
    </source>
</evidence>
<organism evidence="3">
    <name type="scientific">marine metagenome</name>
    <dbReference type="NCBI Taxonomy" id="408172"/>
    <lineage>
        <taxon>unclassified sequences</taxon>
        <taxon>metagenomes</taxon>
        <taxon>ecological metagenomes</taxon>
    </lineage>
</organism>
<gene>
    <name evidence="3" type="ORF">METZ01_LOCUS432071</name>
</gene>
<feature type="domain" description="Endonuclease/exonuclease/phosphatase" evidence="2">
    <location>
        <begin position="17"/>
        <end position="155"/>
    </location>
</feature>
<dbReference type="Gene3D" id="3.60.10.10">
    <property type="entry name" value="Endonuclease/exonuclease/phosphatase"/>
    <property type="match status" value="1"/>
</dbReference>
<evidence type="ECO:0000256" key="1">
    <source>
        <dbReference type="SAM" id="MobiDB-lite"/>
    </source>
</evidence>
<dbReference type="InterPro" id="IPR036691">
    <property type="entry name" value="Endo/exonu/phosph_ase_sf"/>
</dbReference>
<dbReference type="EMBL" id="UINC01173557">
    <property type="protein sequence ID" value="SVD79217.1"/>
    <property type="molecule type" value="Genomic_DNA"/>
</dbReference>
<dbReference type="SUPFAM" id="SSF56219">
    <property type="entry name" value="DNase I-like"/>
    <property type="match status" value="1"/>
</dbReference>
<protein>
    <recommendedName>
        <fullName evidence="2">Endonuclease/exonuclease/phosphatase domain-containing protein</fullName>
    </recommendedName>
</protein>
<reference evidence="3" key="1">
    <citation type="submission" date="2018-05" db="EMBL/GenBank/DDBJ databases">
        <authorList>
            <person name="Lanie J.A."/>
            <person name="Ng W.-L."/>
            <person name="Kazmierczak K.M."/>
            <person name="Andrzejewski T.M."/>
            <person name="Davidsen T.M."/>
            <person name="Wayne K.J."/>
            <person name="Tettelin H."/>
            <person name="Glass J.I."/>
            <person name="Rusch D."/>
            <person name="Podicherti R."/>
            <person name="Tsui H.-C.T."/>
            <person name="Winkler M.E."/>
        </authorList>
    </citation>
    <scope>NUCLEOTIDE SEQUENCE</scope>
</reference>
<proteinExistence type="predicted"/>
<accession>A0A382Y7A9</accession>
<name>A0A382Y7A9_9ZZZZ</name>
<sequence length="194" mass="21329">RVGRHLAPFPSPQSWPGHVLSRFPVVESRTLSHVVADDSLPRFSRTAGAALLQVSSDQQLWVVCVHLHPGDVELRAREGTLLWERLQGLLPFCENAVVLGDFNCEVDEPVHGHLRDSGFVNAMAAAGGGLQLTMDTADIHDWKIDHIYLSSGLGSRLTSAAIIRDVGFRTDPPRPEGAWDHSDHLPVQADLDWP</sequence>
<feature type="compositionally biased region" description="Basic and acidic residues" evidence="1">
    <location>
        <begin position="173"/>
        <end position="184"/>
    </location>
</feature>